<accession>A0A6J4SPM3</accession>
<evidence type="ECO:0000313" key="2">
    <source>
        <dbReference type="EMBL" id="CAA9501189.1"/>
    </source>
</evidence>
<feature type="region of interest" description="Disordered" evidence="1">
    <location>
        <begin position="1"/>
        <end position="136"/>
    </location>
</feature>
<organism evidence="2">
    <name type="scientific">uncultured Solirubrobacteraceae bacterium</name>
    <dbReference type="NCBI Taxonomy" id="1162706"/>
    <lineage>
        <taxon>Bacteria</taxon>
        <taxon>Bacillati</taxon>
        <taxon>Actinomycetota</taxon>
        <taxon>Thermoleophilia</taxon>
        <taxon>Solirubrobacterales</taxon>
        <taxon>Solirubrobacteraceae</taxon>
        <taxon>environmental samples</taxon>
    </lineage>
</organism>
<feature type="compositionally biased region" description="Basic and acidic residues" evidence="1">
    <location>
        <begin position="48"/>
        <end position="67"/>
    </location>
</feature>
<gene>
    <name evidence="2" type="ORF">AVDCRST_MAG85-1770</name>
</gene>
<feature type="compositionally biased region" description="Low complexity" evidence="1">
    <location>
        <begin position="1"/>
        <end position="11"/>
    </location>
</feature>
<dbReference type="AlphaFoldDB" id="A0A6J4SPM3"/>
<sequence length="136" mass="14028">EHPAAAAALRGGDARRLRGRDQEAPRRGRPDPDRGVACQPRRAQGRPGSRDRGRARSRAAPEGDRRVPCAPPARRGRAGPGCSAGPGRAQPAADGLRAAGAGRWSGSGAARTARRRAAAAAAERPVQRASLGPRAV</sequence>
<feature type="non-terminal residue" evidence="2">
    <location>
        <position position="136"/>
    </location>
</feature>
<evidence type="ECO:0000256" key="1">
    <source>
        <dbReference type="SAM" id="MobiDB-lite"/>
    </source>
</evidence>
<proteinExistence type="predicted"/>
<name>A0A6J4SPM3_9ACTN</name>
<feature type="compositionally biased region" description="Low complexity" evidence="1">
    <location>
        <begin position="118"/>
        <end position="130"/>
    </location>
</feature>
<feature type="non-terminal residue" evidence="2">
    <location>
        <position position="1"/>
    </location>
</feature>
<feature type="compositionally biased region" description="Low complexity" evidence="1">
    <location>
        <begin position="85"/>
        <end position="111"/>
    </location>
</feature>
<dbReference type="EMBL" id="CADCVT010000192">
    <property type="protein sequence ID" value="CAA9501189.1"/>
    <property type="molecule type" value="Genomic_DNA"/>
</dbReference>
<reference evidence="2" key="1">
    <citation type="submission" date="2020-02" db="EMBL/GenBank/DDBJ databases">
        <authorList>
            <person name="Meier V. D."/>
        </authorList>
    </citation>
    <scope>NUCLEOTIDE SEQUENCE</scope>
    <source>
        <strain evidence="2">AVDCRST_MAG85</strain>
    </source>
</reference>
<feature type="compositionally biased region" description="Basic and acidic residues" evidence="1">
    <location>
        <begin position="12"/>
        <end position="34"/>
    </location>
</feature>
<protein>
    <submittedName>
        <fullName evidence="2">Uncharacterized protein</fullName>
    </submittedName>
</protein>